<dbReference type="InterPro" id="IPR011990">
    <property type="entry name" value="TPR-like_helical_dom_sf"/>
</dbReference>
<dbReference type="InterPro" id="IPR016032">
    <property type="entry name" value="Sig_transdc_resp-reg_C-effctor"/>
</dbReference>
<evidence type="ECO:0000256" key="2">
    <source>
        <dbReference type="PROSITE-ProRule" id="PRU01091"/>
    </source>
</evidence>
<evidence type="ECO:0000259" key="3">
    <source>
        <dbReference type="PROSITE" id="PS51755"/>
    </source>
</evidence>
<keyword evidence="1 2" id="KW-0238">DNA-binding</keyword>
<dbReference type="SMART" id="SM00862">
    <property type="entry name" value="Trans_reg_C"/>
    <property type="match status" value="1"/>
</dbReference>
<evidence type="ECO:0000256" key="1">
    <source>
        <dbReference type="ARBA" id="ARBA00023125"/>
    </source>
</evidence>
<feature type="DNA-binding region" description="OmpR/PhoB-type" evidence="2">
    <location>
        <begin position="9"/>
        <end position="107"/>
    </location>
</feature>
<dbReference type="InterPro" id="IPR036388">
    <property type="entry name" value="WH-like_DNA-bd_sf"/>
</dbReference>
<feature type="domain" description="OmpR/PhoB-type" evidence="3">
    <location>
        <begin position="9"/>
        <end position="107"/>
    </location>
</feature>
<dbReference type="GO" id="GO:0000160">
    <property type="term" value="P:phosphorelay signal transduction system"/>
    <property type="evidence" value="ECO:0007669"/>
    <property type="project" value="InterPro"/>
</dbReference>
<dbReference type="SUPFAM" id="SSF46894">
    <property type="entry name" value="C-terminal effector domain of the bipartite response regulators"/>
    <property type="match status" value="1"/>
</dbReference>
<gene>
    <name evidence="4" type="ORF">SAMN05444164_7066</name>
</gene>
<reference evidence="4 5" key="1">
    <citation type="submission" date="2016-10" db="EMBL/GenBank/DDBJ databases">
        <authorList>
            <person name="de Groot N.N."/>
        </authorList>
    </citation>
    <scope>NUCLEOTIDE SEQUENCE [LARGE SCALE GENOMIC DNA]</scope>
    <source>
        <strain evidence="4 5">MT12</strain>
    </source>
</reference>
<sequence>MPDRNDRPERTFLFGPFRLSTSKRILLEGDRVIRLGGKAIEILIALVERTGELVSKRELVEIAWPDTFVVEANLTVQVAALRRALGEDDNANQYIVNSPGRGYRFVAPIKVLEEERPAVDQPAMQAAHNLPAQLNRLVGRAEALRSMKQKLTDSRLLSIVGPPGVGKTSVALRLAEAMLPQFRHGVWLIDLGSITDASLISSVIASALPIDARSSDVLSGIAAALRYKSLLLVFDNCEHLIDGASAAIGELLRGAGGIKVLTTSREPLRVDGEQVFRLPPLDVPPAGLSLGPKDALGYPAVQLFVERAAAVVNDFELTDANTGFAAQICRELDGNPLAIEVAAARVDAFGVNGLAARIEDRVHLLADARRGTPARHRTIAAALDWSYQLLCERERYVLRCLGIFAGSFTLEAAVSVIPAAEGADTASILADLVCKSLVSVDIGSERTRFRLLEITKAFALAKLVEQSERNELAARLAACVTEMLCRYADGPKQVQTLRDAVQELDNVRGILDWAFSTDSHAQAGVALAAAAVPVWLENSLLTECIAWTTRAIDALDPAIESERNEMVLKAAHGLAVMFTQGMTGQSRDALNRAIELAARLGDRQWELRARLGLIVFQHRRGDFKGALEGTQRIETLVADADEPAALAMTKSAKSASLFFRAEYATALELAREAHEYFRTHSDVSQIGRWGLNHSVYAQCVMARAYWNLGRFDRTVRACLSAHSEAEETGNPTSICQALSWCGVSLFLSLEDLDRAACAIQRFRQVAQDNDIQSYVFSSIGFEGRLLFLRGQIEPAERLLREALSKLSGAQYENVSIPFLGRLAEVLAADDRPEEALLASAECLERTKATEALWLLPDSLRIHGDVLATLQGPDSEPAEAHLREALEVSERQGALGWELKSAESLASFLRQQRRNSEAAAMLERTLGKFTEGFDAAPFRRTKALLDALHDRKPG</sequence>
<dbReference type="InterPro" id="IPR003593">
    <property type="entry name" value="AAA+_ATPase"/>
</dbReference>
<dbReference type="Gene3D" id="3.40.50.300">
    <property type="entry name" value="P-loop containing nucleotide triphosphate hydrolases"/>
    <property type="match status" value="1"/>
</dbReference>
<evidence type="ECO:0000313" key="5">
    <source>
        <dbReference type="Proteomes" id="UP000198992"/>
    </source>
</evidence>
<dbReference type="OrthoDB" id="4473689at2"/>
<dbReference type="Gene3D" id="1.10.10.10">
    <property type="entry name" value="Winged helix-like DNA-binding domain superfamily/Winged helix DNA-binding domain"/>
    <property type="match status" value="1"/>
</dbReference>
<dbReference type="PANTHER" id="PTHR47691:SF3">
    <property type="entry name" value="HTH-TYPE TRANSCRIPTIONAL REGULATOR RV0890C-RELATED"/>
    <property type="match status" value="1"/>
</dbReference>
<dbReference type="InterPro" id="IPR027417">
    <property type="entry name" value="P-loop_NTPase"/>
</dbReference>
<dbReference type="Pfam" id="PF00486">
    <property type="entry name" value="Trans_reg_C"/>
    <property type="match status" value="1"/>
</dbReference>
<dbReference type="CDD" id="cd00383">
    <property type="entry name" value="trans_reg_C"/>
    <property type="match status" value="1"/>
</dbReference>
<dbReference type="PANTHER" id="PTHR47691">
    <property type="entry name" value="REGULATOR-RELATED"/>
    <property type="match status" value="1"/>
</dbReference>
<organism evidence="4 5">
    <name type="scientific">Bradyrhizobium erythrophlei</name>
    <dbReference type="NCBI Taxonomy" id="1437360"/>
    <lineage>
        <taxon>Bacteria</taxon>
        <taxon>Pseudomonadati</taxon>
        <taxon>Pseudomonadota</taxon>
        <taxon>Alphaproteobacteria</taxon>
        <taxon>Hyphomicrobiales</taxon>
        <taxon>Nitrobacteraceae</taxon>
        <taxon>Bradyrhizobium</taxon>
    </lineage>
</organism>
<name>A0A1H5GGM4_9BRAD</name>
<dbReference type="InterPro" id="IPR001867">
    <property type="entry name" value="OmpR/PhoB-type_DNA-bd"/>
</dbReference>
<dbReference type="EMBL" id="FNTH01000001">
    <property type="protein sequence ID" value="SEE14298.1"/>
    <property type="molecule type" value="Genomic_DNA"/>
</dbReference>
<dbReference type="SMART" id="SM00382">
    <property type="entry name" value="AAA"/>
    <property type="match status" value="1"/>
</dbReference>
<proteinExistence type="predicted"/>
<dbReference type="Proteomes" id="UP000198992">
    <property type="component" value="Unassembled WGS sequence"/>
</dbReference>
<dbReference type="Gene3D" id="1.25.40.10">
    <property type="entry name" value="Tetratricopeptide repeat domain"/>
    <property type="match status" value="2"/>
</dbReference>
<dbReference type="AlphaFoldDB" id="A0A1H5GGM4"/>
<dbReference type="GO" id="GO:0006355">
    <property type="term" value="P:regulation of DNA-templated transcription"/>
    <property type="evidence" value="ECO:0007669"/>
    <property type="project" value="InterPro"/>
</dbReference>
<dbReference type="PROSITE" id="PS51755">
    <property type="entry name" value="OMPR_PHOB"/>
    <property type="match status" value="1"/>
</dbReference>
<protein>
    <submittedName>
        <fullName evidence="4">Predicted ATPase</fullName>
    </submittedName>
</protein>
<evidence type="ECO:0000313" key="4">
    <source>
        <dbReference type="EMBL" id="SEE14298.1"/>
    </source>
</evidence>
<dbReference type="SUPFAM" id="SSF52540">
    <property type="entry name" value="P-loop containing nucleoside triphosphate hydrolases"/>
    <property type="match status" value="1"/>
</dbReference>
<dbReference type="PRINTS" id="PR00364">
    <property type="entry name" value="DISEASERSIST"/>
</dbReference>
<dbReference type="RefSeq" id="WP_092124333.1">
    <property type="nucleotide sequence ID" value="NZ_FNTH01000001.1"/>
</dbReference>
<dbReference type="SUPFAM" id="SSF48452">
    <property type="entry name" value="TPR-like"/>
    <property type="match status" value="3"/>
</dbReference>
<accession>A0A1H5GGM4</accession>
<dbReference type="GO" id="GO:0003677">
    <property type="term" value="F:DNA binding"/>
    <property type="evidence" value="ECO:0007669"/>
    <property type="project" value="UniProtKB-UniRule"/>
</dbReference>